<name>A0ABW0QCJ2_9BURK</name>
<reference evidence="2" key="1">
    <citation type="journal article" date="2019" name="Int. J. Syst. Evol. Microbiol.">
        <title>The Global Catalogue of Microorganisms (GCM) 10K type strain sequencing project: providing services to taxonomists for standard genome sequencing and annotation.</title>
        <authorList>
            <consortium name="The Broad Institute Genomics Platform"/>
            <consortium name="The Broad Institute Genome Sequencing Center for Infectious Disease"/>
            <person name="Wu L."/>
            <person name="Ma J."/>
        </authorList>
    </citation>
    <scope>NUCLEOTIDE SEQUENCE [LARGE SCALE GENOMIC DNA]</scope>
    <source>
        <strain evidence="2">CGMCC 4.7277</strain>
    </source>
</reference>
<dbReference type="RefSeq" id="WP_068836213.1">
    <property type="nucleotide sequence ID" value="NZ_JBHSMX010000046.1"/>
</dbReference>
<organism evidence="1 2">
    <name type="scientific">Polaromonas jejuensis</name>
    <dbReference type="NCBI Taxonomy" id="457502"/>
    <lineage>
        <taxon>Bacteria</taxon>
        <taxon>Pseudomonadati</taxon>
        <taxon>Pseudomonadota</taxon>
        <taxon>Betaproteobacteria</taxon>
        <taxon>Burkholderiales</taxon>
        <taxon>Comamonadaceae</taxon>
        <taxon>Polaromonas</taxon>
    </lineage>
</organism>
<proteinExistence type="predicted"/>
<dbReference type="EMBL" id="JBHSMX010000046">
    <property type="protein sequence ID" value="MFC5522553.1"/>
    <property type="molecule type" value="Genomic_DNA"/>
</dbReference>
<comment type="caution">
    <text evidence="1">The sequence shown here is derived from an EMBL/GenBank/DDBJ whole genome shotgun (WGS) entry which is preliminary data.</text>
</comment>
<protein>
    <submittedName>
        <fullName evidence="1">Uncharacterized protein</fullName>
    </submittedName>
</protein>
<evidence type="ECO:0000313" key="2">
    <source>
        <dbReference type="Proteomes" id="UP001596084"/>
    </source>
</evidence>
<sequence length="172" mass="20303">MHRFIVWLDFEAVIEDMWLGEISVKADVRASRFELLKISGNIGKHNFSRLHADIRKIVGIYERSGVPISENDAYRSLDSIYEWLFDNFFAYHASTIAEFLNDIRLAIHCYLREGFVRSHHFPAGEEILYRYRYPPGCDDDLAKAMYWDLMNKIGRRPIFPKFTVTQSLKDQF</sequence>
<accession>A0ABW0QCJ2</accession>
<keyword evidence="2" id="KW-1185">Reference proteome</keyword>
<gene>
    <name evidence="1" type="ORF">ACFPP7_16805</name>
</gene>
<dbReference type="Proteomes" id="UP001596084">
    <property type="component" value="Unassembled WGS sequence"/>
</dbReference>
<evidence type="ECO:0000313" key="1">
    <source>
        <dbReference type="EMBL" id="MFC5522553.1"/>
    </source>
</evidence>